<evidence type="ECO:0000256" key="2">
    <source>
        <dbReference type="RuleBase" id="RU004328"/>
    </source>
</evidence>
<sequence>MLTNTLPRSGANNNLWANEYNTHASCINTLSSTCYDTAYATGIQVVDYFTRAFSLFRQLDTFTALERAGVTPSTSKRYALAEVTRTLERLSGGRVVLRCSGQGRDVLHEAWYSYSLMGSLQTGQFVPASDLGSYGEASNCAKEVSIKNARVFVRTCLDLISQLLALTRRILPQTSTSLLLLLIPACQPCMQPSRQEWCSPGKVMKNTDTCLIGPTVETSARLYRSGLEHVEEEEWAETDADAQHSMVLCERAMVGLGVVQRPVMPGFFGKLSRHLRSPDIGRLPERWFAVGI</sequence>
<accession>A0A135S6M8</accession>
<dbReference type="GO" id="GO:0005576">
    <property type="term" value="C:extracellular region"/>
    <property type="evidence" value="ECO:0007669"/>
    <property type="project" value="TreeGrafter"/>
</dbReference>
<dbReference type="GO" id="GO:0006401">
    <property type="term" value="P:RNA catabolic process"/>
    <property type="evidence" value="ECO:0007669"/>
    <property type="project" value="TreeGrafter"/>
</dbReference>
<reference evidence="3 4" key="1">
    <citation type="submission" date="2014-02" db="EMBL/GenBank/DDBJ databases">
        <title>The genome sequence of Colletotrichum nymphaeae SA-01.</title>
        <authorList>
            <person name="Baroncelli R."/>
            <person name="Thon M.R."/>
        </authorList>
    </citation>
    <scope>NUCLEOTIDE SEQUENCE [LARGE SCALE GENOMIC DNA]</scope>
    <source>
        <strain evidence="3 4">SA-01</strain>
    </source>
</reference>
<dbReference type="AlphaFoldDB" id="A0A135S6M8"/>
<dbReference type="Pfam" id="PF00445">
    <property type="entry name" value="Ribonuclease_T2"/>
    <property type="match status" value="1"/>
</dbReference>
<name>A0A135S6M8_9PEZI</name>
<dbReference type="GO" id="GO:0003723">
    <property type="term" value="F:RNA binding"/>
    <property type="evidence" value="ECO:0007669"/>
    <property type="project" value="InterPro"/>
</dbReference>
<dbReference type="Proteomes" id="UP000070054">
    <property type="component" value="Unassembled WGS sequence"/>
</dbReference>
<gene>
    <name evidence="3" type="ORF">CNYM01_06542</name>
</gene>
<evidence type="ECO:0000256" key="1">
    <source>
        <dbReference type="ARBA" id="ARBA00007469"/>
    </source>
</evidence>
<comment type="caution">
    <text evidence="3">The sequence shown here is derived from an EMBL/GenBank/DDBJ whole genome shotgun (WGS) entry which is preliminary data.</text>
</comment>
<proteinExistence type="inferred from homology"/>
<evidence type="ECO:0000313" key="4">
    <source>
        <dbReference type="Proteomes" id="UP000070054"/>
    </source>
</evidence>
<dbReference type="EMBL" id="JEMN01001617">
    <property type="protein sequence ID" value="KXH31491.1"/>
    <property type="molecule type" value="Genomic_DNA"/>
</dbReference>
<dbReference type="PANTHER" id="PTHR11240:SF22">
    <property type="entry name" value="RIBONUCLEASE T2"/>
    <property type="match status" value="1"/>
</dbReference>
<keyword evidence="4" id="KW-1185">Reference proteome</keyword>
<evidence type="ECO:0000313" key="3">
    <source>
        <dbReference type="EMBL" id="KXH31491.1"/>
    </source>
</evidence>
<comment type="similarity">
    <text evidence="1 2">Belongs to the RNase T2 family.</text>
</comment>
<dbReference type="GO" id="GO:0033897">
    <property type="term" value="F:ribonuclease T2 activity"/>
    <property type="evidence" value="ECO:0007669"/>
    <property type="project" value="InterPro"/>
</dbReference>
<dbReference type="InterPro" id="IPR001568">
    <property type="entry name" value="RNase_T2-like"/>
</dbReference>
<dbReference type="SUPFAM" id="SSF55895">
    <property type="entry name" value="Ribonuclease Rh-like"/>
    <property type="match status" value="1"/>
</dbReference>
<dbReference type="Gene3D" id="3.90.730.10">
    <property type="entry name" value="Ribonuclease T2-like"/>
    <property type="match status" value="1"/>
</dbReference>
<dbReference type="OrthoDB" id="435754at2759"/>
<dbReference type="PANTHER" id="PTHR11240">
    <property type="entry name" value="RIBONUCLEASE T2"/>
    <property type="match status" value="1"/>
</dbReference>
<dbReference type="InterPro" id="IPR036430">
    <property type="entry name" value="RNase_T2-like_sf"/>
</dbReference>
<protein>
    <submittedName>
        <fullName evidence="3">Ribonuclease T2 family protein</fullName>
    </submittedName>
</protein>
<organism evidence="3 4">
    <name type="scientific">Colletotrichum nymphaeae SA-01</name>
    <dbReference type="NCBI Taxonomy" id="1460502"/>
    <lineage>
        <taxon>Eukaryota</taxon>
        <taxon>Fungi</taxon>
        <taxon>Dikarya</taxon>
        <taxon>Ascomycota</taxon>
        <taxon>Pezizomycotina</taxon>
        <taxon>Sordariomycetes</taxon>
        <taxon>Hypocreomycetidae</taxon>
        <taxon>Glomerellales</taxon>
        <taxon>Glomerellaceae</taxon>
        <taxon>Colletotrichum</taxon>
        <taxon>Colletotrichum acutatum species complex</taxon>
    </lineage>
</organism>